<proteinExistence type="predicted"/>
<sequence length="75" mass="8471">MADFLIDLMRNTQGAQCGFFISGWAFHGICSGLVKAHYPLPCFTVIQFLLSLSSDNFYGATQLRRLVKYNCETSR</sequence>
<dbReference type="AlphaFoldDB" id="A0A3P2EHB7"/>
<protein>
    <submittedName>
        <fullName evidence="1">Uncharacterized protein</fullName>
    </submittedName>
</protein>
<evidence type="ECO:0000313" key="1">
    <source>
        <dbReference type="EMBL" id="RRE43830.1"/>
    </source>
</evidence>
<name>A0A3P2EHB7_KLEPN</name>
<organism evidence="1 2">
    <name type="scientific">Klebsiella pneumoniae</name>
    <dbReference type="NCBI Taxonomy" id="573"/>
    <lineage>
        <taxon>Bacteria</taxon>
        <taxon>Pseudomonadati</taxon>
        <taxon>Pseudomonadota</taxon>
        <taxon>Gammaproteobacteria</taxon>
        <taxon>Enterobacterales</taxon>
        <taxon>Enterobacteriaceae</taxon>
        <taxon>Klebsiella/Raoultella group</taxon>
        <taxon>Klebsiella</taxon>
        <taxon>Klebsiella pneumoniae complex</taxon>
    </lineage>
</organism>
<gene>
    <name evidence="1" type="ORF">EAO28_18920</name>
</gene>
<reference evidence="1 2" key="1">
    <citation type="journal article" date="2019" name="Antimicrob. Agents Chemother.">
        <title>Applying Rapid Whole Genome Sequencing to Predict Phenotypic Antimicrobial Susceptibility Testing Results Among Carbapenem-Resistant Klebsiella pneumoniae Clinical Isolates.</title>
        <authorList>
            <person name="Tamma P.D."/>
            <person name="Fan Y."/>
            <person name="Bergman Y."/>
            <person name="Pertea G."/>
            <person name="Kazmi A."/>
            <person name="Lewis S."/>
            <person name="Carroll K.C."/>
            <person name="Schatz M.C."/>
            <person name="Timp W."/>
            <person name="Simner P.J."/>
        </authorList>
    </citation>
    <scope>NUCLEOTIDE SEQUENCE [LARGE SCALE GENOMIC DNA]</scope>
    <source>
        <strain evidence="1 2">KLPN_33</strain>
    </source>
</reference>
<comment type="caution">
    <text evidence="1">The sequence shown here is derived from an EMBL/GenBank/DDBJ whole genome shotgun (WGS) entry which is preliminary data.</text>
</comment>
<dbReference type="Proteomes" id="UP000272440">
    <property type="component" value="Unassembled WGS sequence"/>
</dbReference>
<accession>A0A3P2EHB7</accession>
<evidence type="ECO:0000313" key="2">
    <source>
        <dbReference type="Proteomes" id="UP000272440"/>
    </source>
</evidence>
<dbReference type="EMBL" id="RCZY01000002">
    <property type="protein sequence ID" value="RRE43830.1"/>
    <property type="molecule type" value="Genomic_DNA"/>
</dbReference>